<sequence>MDTLIAAALYLSFCMSILLISLAYWESIQMSNKEGKVNGLSFISLSTFSMIFCLFTSYFYTILY</sequence>
<dbReference type="Proteomes" id="UP001418804">
    <property type="component" value="Unassembled WGS sequence"/>
</dbReference>
<protein>
    <submittedName>
        <fullName evidence="2">Uncharacterized protein</fullName>
    </submittedName>
</protein>
<reference evidence="3" key="3">
    <citation type="submission" date="2022-12" db="EMBL/GenBank/DDBJ databases">
        <authorList>
            <person name="Dechsakulwatana C."/>
            <person name="Rungsihiranrut A."/>
            <person name="Muangchinda C."/>
            <person name="Ningthoujam R."/>
            <person name="Klankeo P."/>
            <person name="Pinyakong O."/>
        </authorList>
    </citation>
    <scope>NUCLEOTIDE SEQUENCE</scope>
    <source>
        <strain evidence="3">TL01-2</strain>
    </source>
</reference>
<reference evidence="4 6" key="5">
    <citation type="submission" date="2024-05" db="EMBL/GenBank/DDBJ databases">
        <authorList>
            <person name="Zheng X."/>
        </authorList>
    </citation>
    <scope>NUCLEOTIDE SEQUENCE [LARGE SCALE GENOMIC DNA]</scope>
    <source>
        <strain evidence="4 6">C4-10</strain>
    </source>
</reference>
<evidence type="ECO:0000313" key="5">
    <source>
        <dbReference type="Proteomes" id="UP000543174"/>
    </source>
</evidence>
<keyword evidence="1" id="KW-0472">Membrane</keyword>
<evidence type="ECO:0000313" key="3">
    <source>
        <dbReference type="EMBL" id="MDU9695091.1"/>
    </source>
</evidence>
<proteinExistence type="predicted"/>
<evidence type="ECO:0000313" key="2">
    <source>
        <dbReference type="EMBL" id="MBA9041574.1"/>
    </source>
</evidence>
<accession>A0A2B4NHN5</accession>
<dbReference type="GeneID" id="93645378"/>
<dbReference type="EMBL" id="JACJHT010000004">
    <property type="protein sequence ID" value="MBA9041574.1"/>
    <property type="molecule type" value="Genomic_DNA"/>
</dbReference>
<organism evidence="2 5">
    <name type="scientific">Priestia aryabhattai</name>
    <name type="common">Bacillus aryabhattai</name>
    <dbReference type="NCBI Taxonomy" id="412384"/>
    <lineage>
        <taxon>Bacteria</taxon>
        <taxon>Bacillati</taxon>
        <taxon>Bacillota</taxon>
        <taxon>Bacilli</taxon>
        <taxon>Bacillales</taxon>
        <taxon>Bacillaceae</taxon>
        <taxon>Priestia</taxon>
    </lineage>
</organism>
<feature type="transmembrane region" description="Helical" evidence="1">
    <location>
        <begin position="37"/>
        <end position="60"/>
    </location>
</feature>
<dbReference type="RefSeq" id="WP_013059575.1">
    <property type="nucleotide sequence ID" value="NZ_CAJCKP010000006.1"/>
</dbReference>
<evidence type="ECO:0000256" key="1">
    <source>
        <dbReference type="SAM" id="Phobius"/>
    </source>
</evidence>
<keyword evidence="1" id="KW-1133">Transmembrane helix</keyword>
<keyword evidence="1" id="KW-0812">Transmembrane</keyword>
<evidence type="ECO:0000313" key="4">
    <source>
        <dbReference type="EMBL" id="MEN3156011.1"/>
    </source>
</evidence>
<reference evidence="4 6" key="4">
    <citation type="submission" date="2024-05" db="EMBL/GenBank/DDBJ databases">
        <title>The mechanism of isolation and screening of efficient mineral weathering bacteria priestia aryabhattai c4-10 with weathered biotite.</title>
        <authorList>
            <person name="Yang S."/>
        </authorList>
    </citation>
    <scope>NUCLEOTIDE SEQUENCE [LARGE SCALE GENOMIC DNA]</scope>
    <source>
        <strain evidence="4 6">C4-10</strain>
    </source>
</reference>
<gene>
    <name evidence="4" type="ORF">ABDD91_24560</name>
    <name evidence="2" type="ORF">HNP21_004694</name>
    <name evidence="3" type="ORF">O0Q50_28245</name>
</gene>
<evidence type="ECO:0000313" key="6">
    <source>
        <dbReference type="Proteomes" id="UP001418804"/>
    </source>
</evidence>
<name>A0A2B4NHN5_PRIAR</name>
<dbReference type="EMBL" id="JBDIVD010000001">
    <property type="protein sequence ID" value="MEN3156011.1"/>
    <property type="molecule type" value="Genomic_DNA"/>
</dbReference>
<dbReference type="EMBL" id="JAPTGD010000004">
    <property type="protein sequence ID" value="MDU9695091.1"/>
    <property type="molecule type" value="Genomic_DNA"/>
</dbReference>
<keyword evidence="5" id="KW-1185">Reference proteome</keyword>
<reference evidence="3" key="2">
    <citation type="journal article" date="2022" name="J Environ Chem Eng">
        <title>Biodegradation of petroleum oil using a constructed nonpathogenic and heavy metal-tolerant bacterial consortium isolated from marine sponges.</title>
        <authorList>
            <person name="Dechsakulwatana C."/>
            <person name="Rungsihiranrut A."/>
            <person name="Muangchinda C."/>
            <person name="Ningthoujam R."/>
            <person name="Klankeo P."/>
            <person name="Pinyakong O."/>
        </authorList>
    </citation>
    <scope>NUCLEOTIDE SEQUENCE</scope>
    <source>
        <strain evidence="3">TL01-2</strain>
    </source>
</reference>
<dbReference type="Proteomes" id="UP000543174">
    <property type="component" value="Unassembled WGS sequence"/>
</dbReference>
<comment type="caution">
    <text evidence="2">The sequence shown here is derived from an EMBL/GenBank/DDBJ whole genome shotgun (WGS) entry which is preliminary data.</text>
</comment>
<feature type="transmembrane region" description="Helical" evidence="1">
    <location>
        <begin position="6"/>
        <end position="25"/>
    </location>
</feature>
<dbReference type="Proteomes" id="UP001269400">
    <property type="component" value="Unassembled WGS sequence"/>
</dbReference>
<reference evidence="2 5" key="1">
    <citation type="submission" date="2020-08" db="EMBL/GenBank/DDBJ databases">
        <title>Functional genomics of gut bacteria from endangered species of beetles.</title>
        <authorList>
            <person name="Carlos-Shanley C."/>
        </authorList>
    </citation>
    <scope>NUCLEOTIDE SEQUENCE [LARGE SCALE GENOMIC DNA]</scope>
    <source>
        <strain evidence="2 5">S00060</strain>
    </source>
</reference>
<dbReference type="AlphaFoldDB" id="A0A2B4NHN5"/>